<evidence type="ECO:0000259" key="4">
    <source>
        <dbReference type="PROSITE" id="PS00498"/>
    </source>
</evidence>
<organism evidence="6">
    <name type="scientific">Strongyloides stercoralis</name>
    <name type="common">Threadworm</name>
    <dbReference type="NCBI Taxonomy" id="6248"/>
    <lineage>
        <taxon>Eukaryota</taxon>
        <taxon>Metazoa</taxon>
        <taxon>Ecdysozoa</taxon>
        <taxon>Nematoda</taxon>
        <taxon>Chromadorea</taxon>
        <taxon>Rhabditida</taxon>
        <taxon>Tylenchina</taxon>
        <taxon>Panagrolaimomorpha</taxon>
        <taxon>Strongyloidoidea</taxon>
        <taxon>Strongyloididae</taxon>
        <taxon>Strongyloides</taxon>
    </lineage>
</organism>
<reference evidence="6" key="1">
    <citation type="submission" date="2015-08" db="UniProtKB">
        <authorList>
            <consortium name="WormBaseParasite"/>
        </authorList>
    </citation>
    <scope>IDENTIFICATION</scope>
</reference>
<dbReference type="InterPro" id="IPR002227">
    <property type="entry name" value="Tyrosinase_Cu-bd"/>
</dbReference>
<sequence length="471" mass="53712">MIIKNNYILIVIIFFGFIILQTKCIDCSKAPSLSLMLVCWKVKKWDKESRKISEPSSNNILLSSIFDEPSPIFAPLVASINKTANQCMDIICVCSFFNGKIIKNKNDCILPNKKKLSKSIRKELRMLTKKERERYHRGIKKLKESGEYTNFATIHSKISLSGSSHAGPAFLPWHREFLKRFEIALKKIDPSLSIPYWDSTLESSLPTPEDSIIFSDIFFGTTDDEGNVVTGPFKNFTTISGNPYISRDIGRIGSVFKDSEIDILMNKTSINEMLVFPAARNNCSVKVDFNGLEFIHGNIHNFIGGDMFLTATSGNDPIFYHHHSFVDLIWEMWRKHNQNKEEREKVYPNDMSDCFSELHFGTNLMKPFEEWRNIDGLKNEYTDNMYEYAPRPTCSLSNPSCKSEFLFCYISNNVGKCTAKIKINGNCKGFEEVKEACYKGICINGTCTSKNHNKKTSQTQLPALNNDTLIV</sequence>
<feature type="domain" description="Tyrosinase copper-binding" evidence="4">
    <location>
        <begin position="316"/>
        <end position="327"/>
    </location>
</feature>
<dbReference type="GO" id="GO:0046872">
    <property type="term" value="F:metal ion binding"/>
    <property type="evidence" value="ECO:0007669"/>
    <property type="project" value="UniProtKB-KW"/>
</dbReference>
<keyword evidence="5" id="KW-1185">Reference proteome</keyword>
<dbReference type="AlphaFoldDB" id="A0A0K0E814"/>
<keyword evidence="2" id="KW-0186">Copper</keyword>
<dbReference type="SUPFAM" id="SSF48056">
    <property type="entry name" value="Di-copper centre-containing domain"/>
    <property type="match status" value="1"/>
</dbReference>
<dbReference type="WBParaSite" id="SSTP_0000564400.1">
    <property type="protein sequence ID" value="SSTP_0000564400.1"/>
    <property type="gene ID" value="SSTP_0000564400"/>
</dbReference>
<protein>
    <submittedName>
        <fullName evidence="7">Tyrosinase copper-binding domain-containing protein</fullName>
    </submittedName>
</protein>
<dbReference type="InterPro" id="IPR008922">
    <property type="entry name" value="Di-copper_centre_dom_sf"/>
</dbReference>
<name>A0A0K0E814_STRER</name>
<dbReference type="PANTHER" id="PTHR11474">
    <property type="entry name" value="TYROSINASE FAMILY MEMBER"/>
    <property type="match status" value="1"/>
</dbReference>
<evidence type="ECO:0000256" key="2">
    <source>
        <dbReference type="ARBA" id="ARBA00023008"/>
    </source>
</evidence>
<accession>A0A0K0E814</accession>
<evidence type="ECO:0000313" key="6">
    <source>
        <dbReference type="WBParaSite" id="SSTP_0000564400.1"/>
    </source>
</evidence>
<dbReference type="GO" id="GO:0016491">
    <property type="term" value="F:oxidoreductase activity"/>
    <property type="evidence" value="ECO:0007669"/>
    <property type="project" value="InterPro"/>
</dbReference>
<proteinExistence type="predicted"/>
<dbReference type="Pfam" id="PF00264">
    <property type="entry name" value="Tyrosinase"/>
    <property type="match status" value="1"/>
</dbReference>
<dbReference type="PROSITE" id="PS00497">
    <property type="entry name" value="TYROSINASE_1"/>
    <property type="match status" value="1"/>
</dbReference>
<dbReference type="Gene3D" id="1.10.1280.10">
    <property type="entry name" value="Di-copper center containing domain from catechol oxidase"/>
    <property type="match status" value="1"/>
</dbReference>
<dbReference type="PANTHER" id="PTHR11474:SF126">
    <property type="entry name" value="TYROSINASE-LIKE PROTEIN TYR-1-RELATED"/>
    <property type="match status" value="1"/>
</dbReference>
<evidence type="ECO:0000256" key="1">
    <source>
        <dbReference type="ARBA" id="ARBA00022723"/>
    </source>
</evidence>
<evidence type="ECO:0000313" key="5">
    <source>
        <dbReference type="Proteomes" id="UP000035681"/>
    </source>
</evidence>
<evidence type="ECO:0000259" key="3">
    <source>
        <dbReference type="PROSITE" id="PS00497"/>
    </source>
</evidence>
<feature type="domain" description="Tyrosinase copper-binding" evidence="3">
    <location>
        <begin position="165"/>
        <end position="182"/>
    </location>
</feature>
<evidence type="ECO:0000313" key="7">
    <source>
        <dbReference type="WBParaSite" id="TCONS_00003073.p1"/>
    </source>
</evidence>
<dbReference type="PRINTS" id="PR00092">
    <property type="entry name" value="TYROSINASE"/>
</dbReference>
<dbReference type="InterPro" id="IPR050316">
    <property type="entry name" value="Tyrosinase/Hemocyanin"/>
</dbReference>
<dbReference type="WBParaSite" id="TCONS_00003073.p1">
    <property type="protein sequence ID" value="TCONS_00003073.p1"/>
    <property type="gene ID" value="XLOC_002837"/>
</dbReference>
<dbReference type="PROSITE" id="PS00498">
    <property type="entry name" value="TYROSINASE_2"/>
    <property type="match status" value="1"/>
</dbReference>
<dbReference type="Proteomes" id="UP000035681">
    <property type="component" value="Unplaced"/>
</dbReference>
<keyword evidence="1" id="KW-0479">Metal-binding</keyword>
<dbReference type="STRING" id="6248.A0A0K0E814"/>